<dbReference type="GO" id="GO:0071522">
    <property type="term" value="F:ureidoglycine aminohydrolase activity"/>
    <property type="evidence" value="ECO:0007669"/>
    <property type="project" value="UniProtKB-EC"/>
</dbReference>
<feature type="domain" description="Cupin type-2" evidence="1">
    <location>
        <begin position="78"/>
        <end position="146"/>
    </location>
</feature>
<dbReference type="NCBIfam" id="TIGR03214">
    <property type="entry name" value="ura-cupin"/>
    <property type="match status" value="1"/>
</dbReference>
<evidence type="ECO:0000313" key="3">
    <source>
        <dbReference type="Proteomes" id="UP001227162"/>
    </source>
</evidence>
<comment type="caution">
    <text evidence="2">The sequence shown here is derived from an EMBL/GenBank/DDBJ whole genome shotgun (WGS) entry which is preliminary data.</text>
</comment>
<dbReference type="CDD" id="cd02212">
    <property type="entry name" value="cupin_UGlyAH_C"/>
    <property type="match status" value="1"/>
</dbReference>
<dbReference type="AlphaFoldDB" id="A0AAJ1X733"/>
<name>A0AAJ1X733_9RHOB</name>
<reference evidence="2" key="1">
    <citation type="submission" date="2022-07" db="EMBL/GenBank/DDBJ databases">
        <authorList>
            <person name="Otstavnykh N."/>
            <person name="Isaeva M."/>
            <person name="Bystritskaya E."/>
        </authorList>
    </citation>
    <scope>NUCLEOTIDE SEQUENCE</scope>
    <source>
        <strain evidence="2">10Alg 79</strain>
    </source>
</reference>
<reference evidence="2" key="2">
    <citation type="submission" date="2023-04" db="EMBL/GenBank/DDBJ databases">
        <title>'Rhodoalgimonas zhirmunskyi' gen. nov., isolated from a red alga.</title>
        <authorList>
            <person name="Nedashkovskaya O.I."/>
            <person name="Otstavnykh N.Y."/>
            <person name="Bystritskaya E.P."/>
            <person name="Balabanova L.A."/>
            <person name="Isaeva M.P."/>
        </authorList>
    </citation>
    <scope>NUCLEOTIDE SEQUENCE</scope>
    <source>
        <strain evidence="2">10Alg 79</strain>
    </source>
</reference>
<dbReference type="InterPro" id="IPR017627">
    <property type="entry name" value="UGHY"/>
</dbReference>
<evidence type="ECO:0000313" key="2">
    <source>
        <dbReference type="EMBL" id="MDQ2094117.1"/>
    </source>
</evidence>
<dbReference type="EMBL" id="JANFFA010000002">
    <property type="protein sequence ID" value="MDQ2094117.1"/>
    <property type="molecule type" value="Genomic_DNA"/>
</dbReference>
<dbReference type="PANTHER" id="PTHR34571">
    <property type="entry name" value="(S)-UREIDOGLYCINE AMINOHYDROLASE"/>
    <property type="match status" value="1"/>
</dbReference>
<dbReference type="InterPro" id="IPR013096">
    <property type="entry name" value="Cupin_2"/>
</dbReference>
<sequence length="293" mass="33022">MSDFPLKDEPYAYPEGGHVDQAGNPEGTAIFTPAYAVLPGHTMRDIVTSFLPGWVNTRAWILARPMTGFAETFAQYAVEVAPGGGSHEPEPDVEAQAVIFIQRGEARLTLGRANIELRAGHLAYIPASAVWTLWNTGDDYLNFLWIRKRYEPLPGQQPPEAKVLHETDVPRSPMPDCDGRWATQRFFDPFDLRHDFHVNIVTFQPGGRIPFAETHVMEHGLYVLEGRARYLLNTDWVEVGPGDFMWLRAFCPQACIAVGDRPFRYLLYKDVNRHPSLALGKPGAIRRPPMQPE</sequence>
<dbReference type="Gene3D" id="2.60.120.10">
    <property type="entry name" value="Jelly Rolls"/>
    <property type="match status" value="1"/>
</dbReference>
<accession>A0AAJ1X733</accession>
<dbReference type="PANTHER" id="PTHR34571:SF1">
    <property type="entry name" value="(S)-UREIDOGLYCINE AMINOHYDROLASE"/>
    <property type="match status" value="1"/>
</dbReference>
<proteinExistence type="predicted"/>
<protein>
    <submittedName>
        <fullName evidence="2">Bifunctional allantoicase/(S)-ureidoglycine aminohydrolase</fullName>
        <ecNumber evidence="2">3.5.3.26</ecNumber>
        <ecNumber evidence="2">3.5.3.4</ecNumber>
    </submittedName>
</protein>
<organism evidence="2 3">
    <name type="scientific">Rhodalgimonas zhirmunskyi</name>
    <dbReference type="NCBI Taxonomy" id="2964767"/>
    <lineage>
        <taxon>Bacteria</taxon>
        <taxon>Pseudomonadati</taxon>
        <taxon>Pseudomonadota</taxon>
        <taxon>Alphaproteobacteria</taxon>
        <taxon>Rhodobacterales</taxon>
        <taxon>Roseobacteraceae</taxon>
        <taxon>Rhodalgimonas</taxon>
    </lineage>
</organism>
<dbReference type="InterPro" id="IPR011051">
    <property type="entry name" value="RmlC_Cupin_sf"/>
</dbReference>
<dbReference type="NCBIfam" id="NF008376">
    <property type="entry name" value="PRK11171.1-5"/>
    <property type="match status" value="1"/>
</dbReference>
<dbReference type="InterPro" id="IPR044697">
    <property type="entry name" value="UGlyAH_cupin_C"/>
</dbReference>
<dbReference type="InterPro" id="IPR044704">
    <property type="entry name" value="UGlyAH_cupin_N"/>
</dbReference>
<dbReference type="Pfam" id="PF07883">
    <property type="entry name" value="Cupin_2"/>
    <property type="match status" value="2"/>
</dbReference>
<dbReference type="CDD" id="cd02211">
    <property type="entry name" value="cupin_UGlyAH_N"/>
    <property type="match status" value="1"/>
</dbReference>
<keyword evidence="3" id="KW-1185">Reference proteome</keyword>
<gene>
    <name evidence="2" type="ORF">NOI20_08350</name>
</gene>
<feature type="domain" description="Cupin type-2" evidence="1">
    <location>
        <begin position="200"/>
        <end position="266"/>
    </location>
</feature>
<dbReference type="SUPFAM" id="SSF51182">
    <property type="entry name" value="RmlC-like cupins"/>
    <property type="match status" value="1"/>
</dbReference>
<dbReference type="EC" id="3.5.3.4" evidence="2"/>
<dbReference type="EC" id="3.5.3.26" evidence="2"/>
<dbReference type="InterPro" id="IPR014710">
    <property type="entry name" value="RmlC-like_jellyroll"/>
</dbReference>
<keyword evidence="2" id="KW-0378">Hydrolase</keyword>
<dbReference type="NCBIfam" id="NF040771">
    <property type="entry name" value="AAH_UGLYAH2"/>
    <property type="match status" value="1"/>
</dbReference>
<dbReference type="Proteomes" id="UP001227162">
    <property type="component" value="Unassembled WGS sequence"/>
</dbReference>
<evidence type="ECO:0000259" key="1">
    <source>
        <dbReference type="Pfam" id="PF07883"/>
    </source>
</evidence>
<dbReference type="RefSeq" id="WP_317625733.1">
    <property type="nucleotide sequence ID" value="NZ_JANFFA010000002.1"/>
</dbReference>
<dbReference type="GO" id="GO:0004037">
    <property type="term" value="F:allantoicase activity"/>
    <property type="evidence" value="ECO:0007669"/>
    <property type="project" value="UniProtKB-EC"/>
</dbReference>